<gene>
    <name evidence="2" type="ORF">DFR52_106114</name>
</gene>
<protein>
    <submittedName>
        <fullName evidence="2">Uncharacterized protein</fullName>
    </submittedName>
</protein>
<sequence length="109" mass="11182">MPATEPRQDRSPITAVAANLGVIVLVLLAAAMVPRSGKALVFIPPWSTPDSMARVVAGAGGTFVSTSSSGFAAIAHSPEPGFALRLFRSGAFLVLDGSLISACWSKDPT</sequence>
<accession>A0A317PFZ9</accession>
<proteinExistence type="predicted"/>
<dbReference type="RefSeq" id="WP_110033896.1">
    <property type="nucleotide sequence ID" value="NZ_QGTR01000006.1"/>
</dbReference>
<keyword evidence="1" id="KW-1133">Transmembrane helix</keyword>
<dbReference type="OrthoDB" id="8117243at2"/>
<dbReference type="AlphaFoldDB" id="A0A317PFZ9"/>
<evidence type="ECO:0000313" key="2">
    <source>
        <dbReference type="EMBL" id="PWV97591.1"/>
    </source>
</evidence>
<keyword evidence="3" id="KW-1185">Reference proteome</keyword>
<evidence type="ECO:0000313" key="3">
    <source>
        <dbReference type="Proteomes" id="UP000246352"/>
    </source>
</evidence>
<dbReference type="EMBL" id="QGTR01000006">
    <property type="protein sequence ID" value="PWV97591.1"/>
    <property type="molecule type" value="Genomic_DNA"/>
</dbReference>
<name>A0A317PFZ9_9HYPH</name>
<comment type="caution">
    <text evidence="2">The sequence shown here is derived from an EMBL/GenBank/DDBJ whole genome shotgun (WGS) entry which is preliminary data.</text>
</comment>
<dbReference type="Proteomes" id="UP000246352">
    <property type="component" value="Unassembled WGS sequence"/>
</dbReference>
<keyword evidence="1" id="KW-0472">Membrane</keyword>
<evidence type="ECO:0000256" key="1">
    <source>
        <dbReference type="SAM" id="Phobius"/>
    </source>
</evidence>
<reference evidence="2 3" key="1">
    <citation type="submission" date="2018-05" db="EMBL/GenBank/DDBJ databases">
        <title>Genomic Encyclopedia of Type Strains, Phase IV (KMG-IV): sequencing the most valuable type-strain genomes for metagenomic binning, comparative biology and taxonomic classification.</title>
        <authorList>
            <person name="Goeker M."/>
        </authorList>
    </citation>
    <scope>NUCLEOTIDE SEQUENCE [LARGE SCALE GENOMIC DNA]</scope>
    <source>
        <strain evidence="2 3">DSM 16791</strain>
    </source>
</reference>
<feature type="transmembrane region" description="Helical" evidence="1">
    <location>
        <begin position="12"/>
        <end position="33"/>
    </location>
</feature>
<keyword evidence="1" id="KW-0812">Transmembrane</keyword>
<organism evidence="2 3">
    <name type="scientific">Hoeflea marina</name>
    <dbReference type="NCBI Taxonomy" id="274592"/>
    <lineage>
        <taxon>Bacteria</taxon>
        <taxon>Pseudomonadati</taxon>
        <taxon>Pseudomonadota</taxon>
        <taxon>Alphaproteobacteria</taxon>
        <taxon>Hyphomicrobiales</taxon>
        <taxon>Rhizobiaceae</taxon>
        <taxon>Hoeflea</taxon>
    </lineage>
</organism>